<feature type="transmembrane region" description="Helical" evidence="1">
    <location>
        <begin position="56"/>
        <end position="80"/>
    </location>
</feature>
<reference evidence="2 3" key="1">
    <citation type="submission" date="2018-11" db="EMBL/GenBank/DDBJ databases">
        <title>Sequencing the genomes of 1000 actinobacteria strains.</title>
        <authorList>
            <person name="Klenk H.-P."/>
        </authorList>
    </citation>
    <scope>NUCLEOTIDE SEQUENCE [LARGE SCALE GENOMIC DNA]</scope>
    <source>
        <strain evidence="2 3">DSM 9580</strain>
    </source>
</reference>
<evidence type="ECO:0000313" key="3">
    <source>
        <dbReference type="Proteomes" id="UP000275456"/>
    </source>
</evidence>
<feature type="transmembrane region" description="Helical" evidence="1">
    <location>
        <begin position="87"/>
        <end position="110"/>
    </location>
</feature>
<feature type="transmembrane region" description="Helical" evidence="1">
    <location>
        <begin position="23"/>
        <end position="44"/>
    </location>
</feature>
<evidence type="ECO:0000313" key="2">
    <source>
        <dbReference type="EMBL" id="ROR66808.1"/>
    </source>
</evidence>
<dbReference type="AlphaFoldDB" id="A0A3N2AV77"/>
<keyword evidence="1" id="KW-0472">Membrane</keyword>
<keyword evidence="3" id="KW-1185">Reference proteome</keyword>
<dbReference type="RefSeq" id="WP_123697751.1">
    <property type="nucleotide sequence ID" value="NZ_RKHJ01000001.1"/>
</dbReference>
<accession>A0A3N2AV77</accession>
<comment type="caution">
    <text evidence="2">The sequence shown here is derived from an EMBL/GenBank/DDBJ whole genome shotgun (WGS) entry which is preliminary data.</text>
</comment>
<dbReference type="EMBL" id="RKHJ01000001">
    <property type="protein sequence ID" value="ROR66808.1"/>
    <property type="molecule type" value="Genomic_DNA"/>
</dbReference>
<gene>
    <name evidence="2" type="ORF">EDD26_2203</name>
</gene>
<name>A0A3N2AV77_9MICO</name>
<evidence type="ECO:0000256" key="1">
    <source>
        <dbReference type="SAM" id="Phobius"/>
    </source>
</evidence>
<dbReference type="Proteomes" id="UP000275456">
    <property type="component" value="Unassembled WGS sequence"/>
</dbReference>
<keyword evidence="1" id="KW-0812">Transmembrane</keyword>
<keyword evidence="1" id="KW-1133">Transmembrane helix</keyword>
<sequence length="117" mass="11490">MSALTPAAGGLRGRVRAGTRHDAWPLAIISIVVAAAAAAVLQLAAWVNTVDGPVELFFIVGMVLLVWAAIACLATVIVLLRTARGGGASAVVTAAAVAIVAVTATLHPLLGSGGATG</sequence>
<organism evidence="2 3">
    <name type="scientific">Agrococcus jenensis</name>
    <dbReference type="NCBI Taxonomy" id="46353"/>
    <lineage>
        <taxon>Bacteria</taxon>
        <taxon>Bacillati</taxon>
        <taxon>Actinomycetota</taxon>
        <taxon>Actinomycetes</taxon>
        <taxon>Micrococcales</taxon>
        <taxon>Microbacteriaceae</taxon>
        <taxon>Agrococcus</taxon>
    </lineage>
</organism>
<protein>
    <submittedName>
        <fullName evidence="2">Uncharacterized protein</fullName>
    </submittedName>
</protein>
<proteinExistence type="predicted"/>